<evidence type="ECO:0000313" key="3">
    <source>
        <dbReference type="Proteomes" id="UP000321192"/>
    </source>
</evidence>
<protein>
    <submittedName>
        <fullName evidence="2">Uncharacterized protein</fullName>
    </submittedName>
</protein>
<dbReference type="AlphaFoldDB" id="A0A5C7SNY3"/>
<reference evidence="2 3" key="1">
    <citation type="submission" date="2018-09" db="EMBL/GenBank/DDBJ databases">
        <title>Metagenome Assembled Genomes from an Advanced Water Purification Facility.</title>
        <authorList>
            <person name="Stamps B.W."/>
            <person name="Spear J.R."/>
        </authorList>
    </citation>
    <scope>NUCLEOTIDE SEQUENCE [LARGE SCALE GENOMIC DNA]</scope>
    <source>
        <strain evidence="2">Bin_27_1</strain>
    </source>
</reference>
<organism evidence="2 3">
    <name type="scientific">Thauera aminoaromatica</name>
    <dbReference type="NCBI Taxonomy" id="164330"/>
    <lineage>
        <taxon>Bacteria</taxon>
        <taxon>Pseudomonadati</taxon>
        <taxon>Pseudomonadota</taxon>
        <taxon>Betaproteobacteria</taxon>
        <taxon>Rhodocyclales</taxon>
        <taxon>Zoogloeaceae</taxon>
        <taxon>Thauera</taxon>
    </lineage>
</organism>
<accession>A0A5C7SNY3</accession>
<feature type="compositionally biased region" description="Low complexity" evidence="1">
    <location>
        <begin position="57"/>
        <end position="80"/>
    </location>
</feature>
<feature type="region of interest" description="Disordered" evidence="1">
    <location>
        <begin position="46"/>
        <end position="80"/>
    </location>
</feature>
<gene>
    <name evidence="2" type="ORF">E6Q80_09915</name>
</gene>
<feature type="compositionally biased region" description="Basic and acidic residues" evidence="1">
    <location>
        <begin position="11"/>
        <end position="23"/>
    </location>
</feature>
<feature type="region of interest" description="Disordered" evidence="1">
    <location>
        <begin position="1"/>
        <end position="32"/>
    </location>
</feature>
<evidence type="ECO:0000256" key="1">
    <source>
        <dbReference type="SAM" id="MobiDB-lite"/>
    </source>
</evidence>
<proteinExistence type="predicted"/>
<name>A0A5C7SNY3_THASP</name>
<sequence>MGEDGSTVELHPTEQRGPCREGPWHGSLRGPRNACGQWLRWIEIVPATADQSPSPPEASASPPASAAPAASSAVSPAAAA</sequence>
<evidence type="ECO:0000313" key="2">
    <source>
        <dbReference type="EMBL" id="TXH85317.1"/>
    </source>
</evidence>
<dbReference type="Proteomes" id="UP000321192">
    <property type="component" value="Unassembled WGS sequence"/>
</dbReference>
<dbReference type="EMBL" id="SSFD01000149">
    <property type="protein sequence ID" value="TXH85317.1"/>
    <property type="molecule type" value="Genomic_DNA"/>
</dbReference>
<comment type="caution">
    <text evidence="2">The sequence shown here is derived from an EMBL/GenBank/DDBJ whole genome shotgun (WGS) entry which is preliminary data.</text>
</comment>